<reference evidence="1 2" key="1">
    <citation type="journal article" date="2014" name="Genome Announc.">
        <title>Draft Genome Sequence of Paenibacillus pini JCM 16418T, Isolated from the Rhizosphere of Pine Tree.</title>
        <authorList>
            <person name="Yuki M."/>
            <person name="Oshima K."/>
            <person name="Suda W."/>
            <person name="Oshida Y."/>
            <person name="Kitamura K."/>
            <person name="Iida Y."/>
            <person name="Hattori M."/>
            <person name="Ohkuma M."/>
        </authorList>
    </citation>
    <scope>NUCLEOTIDE SEQUENCE [LARGE SCALE GENOMIC DNA]</scope>
    <source>
        <strain evidence="1 2">JCM 16418</strain>
    </source>
</reference>
<organism evidence="1 2">
    <name type="scientific">Paenibacillus pini JCM 16418</name>
    <dbReference type="NCBI Taxonomy" id="1236976"/>
    <lineage>
        <taxon>Bacteria</taxon>
        <taxon>Bacillati</taxon>
        <taxon>Bacillota</taxon>
        <taxon>Bacilli</taxon>
        <taxon>Bacillales</taxon>
        <taxon>Paenibacillaceae</taxon>
        <taxon>Paenibacillus</taxon>
    </lineage>
</organism>
<keyword evidence="2" id="KW-1185">Reference proteome</keyword>
<evidence type="ECO:0000313" key="2">
    <source>
        <dbReference type="Proteomes" id="UP000019364"/>
    </source>
</evidence>
<proteinExistence type="predicted"/>
<comment type="caution">
    <text evidence="1">The sequence shown here is derived from an EMBL/GenBank/DDBJ whole genome shotgun (WGS) entry which is preliminary data.</text>
</comment>
<accession>W7Z1Q3</accession>
<gene>
    <name evidence="1" type="ORF">JCM16418_5135</name>
</gene>
<sequence>MSKKLYAAGLLVIPIYFPVLDENKSIHCIKNMLNSNTISVIHGDIHTWNGSSYPLIARRCSIEWTEIVYEEELV</sequence>
<dbReference type="EMBL" id="BAVZ01000046">
    <property type="protein sequence ID" value="GAF10901.1"/>
    <property type="molecule type" value="Genomic_DNA"/>
</dbReference>
<evidence type="ECO:0000313" key="1">
    <source>
        <dbReference type="EMBL" id="GAF10901.1"/>
    </source>
</evidence>
<protein>
    <submittedName>
        <fullName evidence="1">Uncharacterized protein</fullName>
    </submittedName>
</protein>
<dbReference type="OrthoDB" id="2626621at2"/>
<dbReference type="AlphaFoldDB" id="W7Z1Q3"/>
<dbReference type="Proteomes" id="UP000019364">
    <property type="component" value="Unassembled WGS sequence"/>
</dbReference>
<name>W7Z1Q3_9BACL</name>
<dbReference type="RefSeq" id="WP_036653772.1">
    <property type="nucleotide sequence ID" value="NZ_BAVZ01000046.1"/>
</dbReference>